<evidence type="ECO:0000313" key="3">
    <source>
        <dbReference type="Proteomes" id="UP001221411"/>
    </source>
</evidence>
<dbReference type="Proteomes" id="UP001221411">
    <property type="component" value="Unassembled WGS sequence"/>
</dbReference>
<evidence type="ECO:0008006" key="4">
    <source>
        <dbReference type="Google" id="ProtNLM"/>
    </source>
</evidence>
<sequence length="173" mass="18099">MLRFAVLRALAVAAVFAVAWLVPLRAHAAIVPACEEDASSSLGYAPRVAQPESEDEVDCTAPTAPNDEVDPQIAAMCDERGATAVAPGRIHPETDARIDAGVSCDGTAFGPALGPSHGEQSPLASFFATVPDAMLSASFDLRPAYAVELPAYPPVEGAPLRGVRREIDRPPRV</sequence>
<dbReference type="RefSeq" id="WP_271925240.1">
    <property type="nucleotide sequence ID" value="NZ_JAQNDO010000001.1"/>
</dbReference>
<comment type="caution">
    <text evidence="2">The sequence shown here is derived from an EMBL/GenBank/DDBJ whole genome shotgun (WGS) entry which is preliminary data.</text>
</comment>
<protein>
    <recommendedName>
        <fullName evidence="4">Secreted protein</fullName>
    </recommendedName>
</protein>
<gene>
    <name evidence="2" type="ORF">POL67_36430</name>
</gene>
<reference evidence="2 3" key="1">
    <citation type="submission" date="2022-11" db="EMBL/GenBank/DDBJ databases">
        <title>Minimal conservation of predation-associated metabolite biosynthetic gene clusters underscores biosynthetic potential of Myxococcota including descriptions for ten novel species: Archangium lansinium sp. nov., Myxococcus landrumus sp. nov., Nannocystis bai.</title>
        <authorList>
            <person name="Ahearne A."/>
            <person name="Stevens C."/>
            <person name="Dowd S."/>
        </authorList>
    </citation>
    <scope>NUCLEOTIDE SEQUENCE [LARGE SCALE GENOMIC DNA]</scope>
    <source>
        <strain evidence="2 3">RJM3</strain>
    </source>
</reference>
<keyword evidence="1" id="KW-0732">Signal</keyword>
<evidence type="ECO:0000256" key="1">
    <source>
        <dbReference type="SAM" id="SignalP"/>
    </source>
</evidence>
<accession>A0ABT5F027</accession>
<evidence type="ECO:0000313" key="2">
    <source>
        <dbReference type="EMBL" id="MDC0746872.1"/>
    </source>
</evidence>
<dbReference type="EMBL" id="JAQNDO010000001">
    <property type="protein sequence ID" value="MDC0746872.1"/>
    <property type="molecule type" value="Genomic_DNA"/>
</dbReference>
<name>A0ABT5F027_9BACT</name>
<keyword evidence="3" id="KW-1185">Reference proteome</keyword>
<proteinExistence type="predicted"/>
<feature type="chain" id="PRO_5046901787" description="Secreted protein" evidence="1">
    <location>
        <begin position="29"/>
        <end position="173"/>
    </location>
</feature>
<organism evidence="2 3">
    <name type="scientific">Polyangium mundeleinium</name>
    <dbReference type="NCBI Taxonomy" id="2995306"/>
    <lineage>
        <taxon>Bacteria</taxon>
        <taxon>Pseudomonadati</taxon>
        <taxon>Myxococcota</taxon>
        <taxon>Polyangia</taxon>
        <taxon>Polyangiales</taxon>
        <taxon>Polyangiaceae</taxon>
        <taxon>Polyangium</taxon>
    </lineage>
</organism>
<feature type="signal peptide" evidence="1">
    <location>
        <begin position="1"/>
        <end position="28"/>
    </location>
</feature>